<protein>
    <recommendedName>
        <fullName evidence="4">Integral membrane protein</fullName>
    </recommendedName>
</protein>
<accession>A6WBQ1</accession>
<feature type="transmembrane region" description="Helical" evidence="1">
    <location>
        <begin position="49"/>
        <end position="74"/>
    </location>
</feature>
<feature type="transmembrane region" description="Helical" evidence="1">
    <location>
        <begin position="112"/>
        <end position="137"/>
    </location>
</feature>
<sequence>MSAASGHPSSRPDLLLLALVGLPVVGAVLTLAVQLYLATWGGVDVDVVWVLSTALFCGWGLLPFVAAMLVGISVYRHWRSAAAVAVLGQLLLVIGTGWLLHDVVASESSTAVLGLIFAPLLQGAAAGVVMAGSVGVARMRRHAARTL</sequence>
<feature type="transmembrane region" description="Helical" evidence="1">
    <location>
        <begin position="14"/>
        <end position="37"/>
    </location>
</feature>
<keyword evidence="1" id="KW-0812">Transmembrane</keyword>
<gene>
    <name evidence="2" type="ordered locus">Krad_2769</name>
</gene>
<name>A6WBQ1_KINRD</name>
<keyword evidence="1" id="KW-0472">Membrane</keyword>
<dbReference type="KEGG" id="kra:Krad_2769"/>
<evidence type="ECO:0008006" key="4">
    <source>
        <dbReference type="Google" id="ProtNLM"/>
    </source>
</evidence>
<dbReference type="HOGENOM" id="CLU_1765590_0_0_11"/>
<evidence type="ECO:0000256" key="1">
    <source>
        <dbReference type="SAM" id="Phobius"/>
    </source>
</evidence>
<evidence type="ECO:0000313" key="2">
    <source>
        <dbReference type="EMBL" id="ABS04240.1"/>
    </source>
</evidence>
<dbReference type="AlphaFoldDB" id="A6WBQ1"/>
<reference evidence="3" key="1">
    <citation type="journal article" date="2008" name="PLoS ONE">
        <title>Survival in nuclear waste, extreme resistance, and potential applications gleaned from the genome sequence of Kineococcus radiotolerans SRS30216.</title>
        <authorList>
            <person name="Bagwell C.E."/>
            <person name="Bhat S."/>
            <person name="Hawkins G.M."/>
            <person name="Smith B.W."/>
            <person name="Biswas T."/>
            <person name="Hoover T.R."/>
            <person name="Saunders E."/>
            <person name="Han C.S."/>
            <person name="Tsodikov O.V."/>
            <person name="Shimkets L.J."/>
        </authorList>
    </citation>
    <scope>NUCLEOTIDE SEQUENCE [LARGE SCALE GENOMIC DNA]</scope>
    <source>
        <strain evidence="3">ATCC BAA-149 / DSM 14245 / SRS30216</strain>
    </source>
</reference>
<keyword evidence="3" id="KW-1185">Reference proteome</keyword>
<keyword evidence="1" id="KW-1133">Transmembrane helix</keyword>
<dbReference type="EMBL" id="CP000750">
    <property type="protein sequence ID" value="ABS04240.1"/>
    <property type="molecule type" value="Genomic_DNA"/>
</dbReference>
<feature type="transmembrane region" description="Helical" evidence="1">
    <location>
        <begin position="81"/>
        <end position="100"/>
    </location>
</feature>
<evidence type="ECO:0000313" key="3">
    <source>
        <dbReference type="Proteomes" id="UP000001116"/>
    </source>
</evidence>
<dbReference type="Proteomes" id="UP000001116">
    <property type="component" value="Chromosome"/>
</dbReference>
<dbReference type="RefSeq" id="WP_012087520.1">
    <property type="nucleotide sequence ID" value="NC_009664.2"/>
</dbReference>
<organism evidence="2 3">
    <name type="scientific">Kineococcus radiotolerans (strain ATCC BAA-149 / DSM 14245 / SRS30216)</name>
    <dbReference type="NCBI Taxonomy" id="266940"/>
    <lineage>
        <taxon>Bacteria</taxon>
        <taxon>Bacillati</taxon>
        <taxon>Actinomycetota</taxon>
        <taxon>Actinomycetes</taxon>
        <taxon>Kineosporiales</taxon>
        <taxon>Kineosporiaceae</taxon>
        <taxon>Kineococcus</taxon>
    </lineage>
</organism>
<proteinExistence type="predicted"/>